<gene>
    <name evidence="3" type="ORF">GA0074704_4220</name>
</gene>
<dbReference type="Gene3D" id="3.20.20.70">
    <property type="entry name" value="Aldolase class I"/>
    <property type="match status" value="1"/>
</dbReference>
<dbReference type="InterPro" id="IPR002932">
    <property type="entry name" value="Glu_synthdom"/>
</dbReference>
<dbReference type="PANTHER" id="PTHR43819">
    <property type="entry name" value="ARCHAEAL-TYPE GLUTAMATE SYNTHASE [NADPH]"/>
    <property type="match status" value="1"/>
</dbReference>
<dbReference type="GO" id="GO:0015930">
    <property type="term" value="F:glutamate synthase activity"/>
    <property type="evidence" value="ECO:0007669"/>
    <property type="project" value="InterPro"/>
</dbReference>
<organism evidence="3 4">
    <name type="scientific">Micromonospora siamensis</name>
    <dbReference type="NCBI Taxonomy" id="299152"/>
    <lineage>
        <taxon>Bacteria</taxon>
        <taxon>Bacillati</taxon>
        <taxon>Actinomycetota</taxon>
        <taxon>Actinomycetes</taxon>
        <taxon>Micromonosporales</taxon>
        <taxon>Micromonosporaceae</taxon>
        <taxon>Micromonospora</taxon>
    </lineage>
</organism>
<proteinExistence type="inferred from homology"/>
<dbReference type="GO" id="GO:0006537">
    <property type="term" value="P:glutamate biosynthetic process"/>
    <property type="evidence" value="ECO:0007669"/>
    <property type="project" value="InterPro"/>
</dbReference>
<dbReference type="RefSeq" id="WP_088972090.1">
    <property type="nucleotide sequence ID" value="NZ_JBHLYF010000004.1"/>
</dbReference>
<dbReference type="InterPro" id="IPR013785">
    <property type="entry name" value="Aldolase_TIM"/>
</dbReference>
<dbReference type="SUPFAM" id="SSF51395">
    <property type="entry name" value="FMN-linked oxidoreductases"/>
    <property type="match status" value="1"/>
</dbReference>
<dbReference type="Pfam" id="PF01645">
    <property type="entry name" value="Glu_synthase"/>
    <property type="match status" value="1"/>
</dbReference>
<dbReference type="Proteomes" id="UP000198210">
    <property type="component" value="Chromosome I"/>
</dbReference>
<reference evidence="3 4" key="1">
    <citation type="submission" date="2016-06" db="EMBL/GenBank/DDBJ databases">
        <authorList>
            <person name="Kjaerup R.B."/>
            <person name="Dalgaard T.S."/>
            <person name="Juul-Madsen H.R."/>
        </authorList>
    </citation>
    <scope>NUCLEOTIDE SEQUENCE [LARGE SCALE GENOMIC DNA]</scope>
    <source>
        <strain evidence="3 4">DSM 45097</strain>
    </source>
</reference>
<sequence length="439" mass="45869">MEQITAEGFPADQVRARARLGAACAFPPRSEYGTSLVGAGMSGTSSAPPADALDALRLAPPVFMPRRLEKLIELGREPLYADVNTACAVGGFRSLLPLFVSALGSTKVSGADLGECVAEQAGRLGLPMVIGENVVPVTGYGRSGACAAGSMLSRLRRYSSVLADGHGGVAVQQSTQDADAEVWNLVYSDPSAAPLLDSGRLAFELKVGQGAKPGLGGMTIVEAEAARTLRGQFALDPIFAGADDAAELLLRSASPGTFTQEILRQQVHLMRNNFPRARIWVKLHPGRDVREAAEVCWEAGADAVTVDGAEGGSGWAPLGFLDHVGLPLSDCLRELGERPECLLVTGRMWEGARVVKALALGARAAGLGRAAFLAANEDPKEGLIRLVQCLALEIKLLVSALGKYACADVGAEDLWPVPPPASVPPVVERRQPAAALPAS</sequence>
<keyword evidence="4" id="KW-1185">Reference proteome</keyword>
<evidence type="ECO:0000256" key="1">
    <source>
        <dbReference type="ARBA" id="ARBA00009716"/>
    </source>
</evidence>
<name>A0A1C5J8Z6_9ACTN</name>
<evidence type="ECO:0000313" key="4">
    <source>
        <dbReference type="Proteomes" id="UP000198210"/>
    </source>
</evidence>
<accession>A0A1C5J8Z6</accession>
<evidence type="ECO:0000313" key="3">
    <source>
        <dbReference type="EMBL" id="SCG66721.1"/>
    </source>
</evidence>
<feature type="domain" description="Glutamate synthase" evidence="2">
    <location>
        <begin position="260"/>
        <end position="375"/>
    </location>
</feature>
<dbReference type="AlphaFoldDB" id="A0A1C5J8Z6"/>
<protein>
    <submittedName>
        <fullName evidence="3">Glutamate synthase conserved region-containing protein</fullName>
    </submittedName>
</protein>
<dbReference type="PANTHER" id="PTHR43819:SF1">
    <property type="entry name" value="ARCHAEAL-TYPE GLUTAMATE SYNTHASE [NADPH]"/>
    <property type="match status" value="1"/>
</dbReference>
<dbReference type="EMBL" id="LT607751">
    <property type="protein sequence ID" value="SCG66721.1"/>
    <property type="molecule type" value="Genomic_DNA"/>
</dbReference>
<evidence type="ECO:0000259" key="2">
    <source>
        <dbReference type="Pfam" id="PF01645"/>
    </source>
</evidence>
<comment type="similarity">
    <text evidence="1">Belongs to the glutamate synthase family.</text>
</comment>